<dbReference type="InterPro" id="IPR016024">
    <property type="entry name" value="ARM-type_fold"/>
</dbReference>
<gene>
    <name evidence="3" type="ORF">N656DRAFT_584213</name>
</gene>
<evidence type="ECO:0000256" key="1">
    <source>
        <dbReference type="SAM" id="MobiDB-lite"/>
    </source>
</evidence>
<dbReference type="GO" id="GO:0005730">
    <property type="term" value="C:nucleolus"/>
    <property type="evidence" value="ECO:0007669"/>
    <property type="project" value="TreeGrafter"/>
</dbReference>
<dbReference type="PANTHER" id="PTHR15682">
    <property type="entry name" value="UNHEALTHY RIBOSOME BIOGENESIS PROTEIN 2 HOMOLOG"/>
    <property type="match status" value="1"/>
</dbReference>
<keyword evidence="4" id="KW-1185">Reference proteome</keyword>
<feature type="region of interest" description="Disordered" evidence="1">
    <location>
        <begin position="116"/>
        <end position="147"/>
    </location>
</feature>
<comment type="caution">
    <text evidence="3">The sequence shown here is derived from an EMBL/GenBank/DDBJ whole genome shotgun (WGS) entry which is preliminary data.</text>
</comment>
<dbReference type="EMBL" id="MU853337">
    <property type="protein sequence ID" value="KAK4114305.1"/>
    <property type="molecule type" value="Genomic_DNA"/>
</dbReference>
<sequence>MGDFLGTGEAALIRAVRSLDQGDLETIPDRLERVLDALSEYPRGSFHAAAEMLLRWLLKNMTGSSVNAERVRRYPPSWDLLAAVFAFIPSSSLAKSLADRRFVGILQQTLKDIAAPQETAQTNGADSDVEMTDAPAQSPANPRKRKRSELASFNITVQRQVVGCLQTAEAVFEALRILLSRCEVKPVDGPATYRMGAEHIKSLFSLPAAEVMAILVPWLTLCGVAMDRPTAEPLKEQASWLSTFTALWELHLQTASDASEVATHLSGIGARLLGRLKGIPRRVSLGIDPAAQARWVRDLHRFLTRNLVLPARAAFLTRGSQEVVQIAVDMSSASAHTAFPLLFDLVTKSPQEFGGKTSKKDYESWVQAFFDAILHASKNIGRESSATAVRTIMEMAAERGTVLSPPSLRAVCKRYALKSNAYDWRLLLSIVKLNPDVFLLSEEGKELLEQVLEETRRSDALSPGDFEKAAQFIVLLAEGYAQGRDLSTFIKTWLKYLAPAKPKGALQPLWAQKELANTVARLIQSSLSTSQLIDVLEWLDSQGQPADSMARIHILEAISSGITQEEFIDATNMKTFHGVFSATYHKKEMPAISASRWTVASRAIARGTLEEAGQIWSQNKSDLKSILRKFPIDREDTLAAFKCCAAAWLANYPGAEHEDSAASLICAFVKRLEKEGELPEGDMSDDNPSISRETYIAWIISDAPRLLSLFLEREGYIPNWIPRLISAPEGQDASLNSAQALSRVLLQRESSINHQKLMDLLVERVIPLIDIPKAGGLGSSTKLAVQFLLDVPIETLTRSQRETAMKALVSCFPKDLNKVEGHGPDYWKPALSLMVKLMGRPTFYEDMSFSHLEAIGRCLWKAHHLSALALASGDITEDRYNFQLLQQLAGLTIRQMASGNLEEREKAYLTNAASTLRKPGKESDSVLRLLLLQAFITALQGSPAVKKLDRLGIELDSLKRDLLQIAVPAVKAGAVQGNRQLSMVVALEALGSLDHETVREALSDAVPQLLEDSDVLVKSGVPVGWDMRIFLAYHFPERLASPLRVKLPADATSSGEEHVGTAAAALGKLTLLRYVDTVGSAADEKARFRYLQDLLLEDYDDQEALGRHLVIHRLVHHLKGCRPSDSTDRFDLAQAHSTLCNRLQRTTNPSLFILTAKTINLLLDQSPACMTQWNIELTLSSIAIICSQSSTETLVSASPRVYESLCRLAEAVIKRHRKRLDGHFHILVTALQALLRLLLSRPPPSDANQLTTTSTATTGSEAAEGARHHHSLWEKHAKLFSRLLTLVCEPTVASVSRSQTSGLDSEKDRAKRYTGQFMYLVLMQYVKLQLEYVVPLGVRDALEAGIYSIMDITTQDGLKVMNDAMDPSGRVIFKDLYKQYQKFGKWTGV</sequence>
<evidence type="ECO:0000313" key="4">
    <source>
        <dbReference type="Proteomes" id="UP001302812"/>
    </source>
</evidence>
<dbReference type="InterPro" id="IPR018849">
    <property type="entry name" value="Urb2/Npa2_C"/>
</dbReference>
<evidence type="ECO:0000259" key="2">
    <source>
        <dbReference type="Pfam" id="PF10441"/>
    </source>
</evidence>
<dbReference type="InterPro" id="IPR052609">
    <property type="entry name" value="Ribosome_Biogenesis_Reg"/>
</dbReference>
<feature type="compositionally biased region" description="Low complexity" evidence="1">
    <location>
        <begin position="1251"/>
        <end position="1263"/>
    </location>
</feature>
<feature type="region of interest" description="Disordered" evidence="1">
    <location>
        <begin position="1245"/>
        <end position="1265"/>
    </location>
</feature>
<dbReference type="GeneID" id="89934306"/>
<reference evidence="3" key="1">
    <citation type="journal article" date="2023" name="Mol. Phylogenet. Evol.">
        <title>Genome-scale phylogeny and comparative genomics of the fungal order Sordariales.</title>
        <authorList>
            <person name="Hensen N."/>
            <person name="Bonometti L."/>
            <person name="Westerberg I."/>
            <person name="Brannstrom I.O."/>
            <person name="Guillou S."/>
            <person name="Cros-Aarteil S."/>
            <person name="Calhoun S."/>
            <person name="Haridas S."/>
            <person name="Kuo A."/>
            <person name="Mondo S."/>
            <person name="Pangilinan J."/>
            <person name="Riley R."/>
            <person name="LaButti K."/>
            <person name="Andreopoulos B."/>
            <person name="Lipzen A."/>
            <person name="Chen C."/>
            <person name="Yan M."/>
            <person name="Daum C."/>
            <person name="Ng V."/>
            <person name="Clum A."/>
            <person name="Steindorff A."/>
            <person name="Ohm R.A."/>
            <person name="Martin F."/>
            <person name="Silar P."/>
            <person name="Natvig D.O."/>
            <person name="Lalanne C."/>
            <person name="Gautier V."/>
            <person name="Ament-Velasquez S.L."/>
            <person name="Kruys A."/>
            <person name="Hutchinson M.I."/>
            <person name="Powell A.J."/>
            <person name="Barry K."/>
            <person name="Miller A.N."/>
            <person name="Grigoriev I.V."/>
            <person name="Debuchy R."/>
            <person name="Gladieux P."/>
            <person name="Hiltunen Thoren M."/>
            <person name="Johannesson H."/>
        </authorList>
    </citation>
    <scope>NUCLEOTIDE SEQUENCE</scope>
    <source>
        <strain evidence="3">CBS 508.74</strain>
    </source>
</reference>
<organism evidence="3 4">
    <name type="scientific">Canariomyces notabilis</name>
    <dbReference type="NCBI Taxonomy" id="2074819"/>
    <lineage>
        <taxon>Eukaryota</taxon>
        <taxon>Fungi</taxon>
        <taxon>Dikarya</taxon>
        <taxon>Ascomycota</taxon>
        <taxon>Pezizomycotina</taxon>
        <taxon>Sordariomycetes</taxon>
        <taxon>Sordariomycetidae</taxon>
        <taxon>Sordariales</taxon>
        <taxon>Chaetomiaceae</taxon>
        <taxon>Canariomyces</taxon>
    </lineage>
</organism>
<dbReference type="Pfam" id="PF10441">
    <property type="entry name" value="Urb2"/>
    <property type="match status" value="1"/>
</dbReference>
<accession>A0AAN6YUB6</accession>
<dbReference type="PANTHER" id="PTHR15682:SF2">
    <property type="entry name" value="UNHEALTHY RIBOSOME BIOGENESIS PROTEIN 2 HOMOLOG"/>
    <property type="match status" value="1"/>
</dbReference>
<feature type="domain" description="Nucleolar 27S pre-rRNA processing Urb2/Npa2 C-terminal" evidence="2">
    <location>
        <begin position="1155"/>
        <end position="1388"/>
    </location>
</feature>
<dbReference type="RefSeq" id="XP_064671875.1">
    <property type="nucleotide sequence ID" value="XM_064810181.1"/>
</dbReference>
<dbReference type="Proteomes" id="UP001302812">
    <property type="component" value="Unassembled WGS sequence"/>
</dbReference>
<dbReference type="SUPFAM" id="SSF48371">
    <property type="entry name" value="ARM repeat"/>
    <property type="match status" value="1"/>
</dbReference>
<evidence type="ECO:0000313" key="3">
    <source>
        <dbReference type="EMBL" id="KAK4114305.1"/>
    </source>
</evidence>
<proteinExistence type="predicted"/>
<name>A0AAN6YUB6_9PEZI</name>
<protein>
    <recommendedName>
        <fullName evidence="2">Nucleolar 27S pre-rRNA processing Urb2/Npa2 C-terminal domain-containing protein</fullName>
    </recommendedName>
</protein>
<reference evidence="3" key="2">
    <citation type="submission" date="2023-05" db="EMBL/GenBank/DDBJ databases">
        <authorList>
            <consortium name="Lawrence Berkeley National Laboratory"/>
            <person name="Steindorff A."/>
            <person name="Hensen N."/>
            <person name="Bonometti L."/>
            <person name="Westerberg I."/>
            <person name="Brannstrom I.O."/>
            <person name="Guillou S."/>
            <person name="Cros-Aarteil S."/>
            <person name="Calhoun S."/>
            <person name="Haridas S."/>
            <person name="Kuo A."/>
            <person name="Mondo S."/>
            <person name="Pangilinan J."/>
            <person name="Riley R."/>
            <person name="Labutti K."/>
            <person name="Andreopoulos B."/>
            <person name="Lipzen A."/>
            <person name="Chen C."/>
            <person name="Yanf M."/>
            <person name="Daum C."/>
            <person name="Ng V."/>
            <person name="Clum A."/>
            <person name="Ohm R."/>
            <person name="Martin F."/>
            <person name="Silar P."/>
            <person name="Natvig D."/>
            <person name="Lalanne C."/>
            <person name="Gautier V."/>
            <person name="Ament-Velasquez S.L."/>
            <person name="Kruys A."/>
            <person name="Hutchinson M.I."/>
            <person name="Powell A.J."/>
            <person name="Barry K."/>
            <person name="Miller A.N."/>
            <person name="Grigoriev I.V."/>
            <person name="Debuchy R."/>
            <person name="Gladieux P."/>
            <person name="Thoren M.H."/>
            <person name="Johannesson H."/>
        </authorList>
    </citation>
    <scope>NUCLEOTIDE SEQUENCE</scope>
    <source>
        <strain evidence="3">CBS 508.74</strain>
    </source>
</reference>
<dbReference type="GO" id="GO:0042254">
    <property type="term" value="P:ribosome biogenesis"/>
    <property type="evidence" value="ECO:0007669"/>
    <property type="project" value="TreeGrafter"/>
</dbReference>